<feature type="transmembrane region" description="Helical" evidence="14">
    <location>
        <begin position="15"/>
        <end position="36"/>
    </location>
</feature>
<dbReference type="AlphaFoldDB" id="A0A3E0WYR1"/>
<keyword evidence="13" id="KW-0479">Metal-binding</keyword>
<dbReference type="PIRSF" id="PIRSF006247">
    <property type="entry name" value="TrkH"/>
    <property type="match status" value="1"/>
</dbReference>
<feature type="transmembrane region" description="Helical" evidence="14">
    <location>
        <begin position="164"/>
        <end position="183"/>
    </location>
</feature>
<dbReference type="GO" id="GO:0005886">
    <property type="term" value="C:plasma membrane"/>
    <property type="evidence" value="ECO:0007669"/>
    <property type="project" value="UniProtKB-SubCell"/>
</dbReference>
<dbReference type="InterPro" id="IPR003445">
    <property type="entry name" value="Cat_transpt"/>
</dbReference>
<feature type="transmembrane region" description="Helical" evidence="14">
    <location>
        <begin position="312"/>
        <end position="333"/>
    </location>
</feature>
<keyword evidence="8 12" id="KW-0630">Potassium</keyword>
<organism evidence="15 16">
    <name type="scientific">Alkalilimnicola ehrlichii</name>
    <dbReference type="NCBI Taxonomy" id="351052"/>
    <lineage>
        <taxon>Bacteria</taxon>
        <taxon>Pseudomonadati</taxon>
        <taxon>Pseudomonadota</taxon>
        <taxon>Gammaproteobacteria</taxon>
        <taxon>Chromatiales</taxon>
        <taxon>Ectothiorhodospiraceae</taxon>
        <taxon>Alkalilimnicola</taxon>
    </lineage>
</organism>
<comment type="caution">
    <text evidence="15">The sequence shown here is derived from an EMBL/GenBank/DDBJ whole genome shotgun (WGS) entry which is preliminary data.</text>
</comment>
<accession>A0A3E0WYR1</accession>
<dbReference type="GO" id="GO:0046872">
    <property type="term" value="F:metal ion binding"/>
    <property type="evidence" value="ECO:0007669"/>
    <property type="project" value="UniProtKB-KW"/>
</dbReference>
<feature type="binding site" evidence="13">
    <location>
        <position position="415"/>
    </location>
    <ligand>
        <name>K(+)</name>
        <dbReference type="ChEBI" id="CHEBI:29103"/>
    </ligand>
</feature>
<feature type="transmembrane region" description="Helical" evidence="14">
    <location>
        <begin position="404"/>
        <end position="423"/>
    </location>
</feature>
<keyword evidence="9 14" id="KW-1133">Transmembrane helix</keyword>
<feature type="transmembrane region" description="Helical" evidence="14">
    <location>
        <begin position="220"/>
        <end position="240"/>
    </location>
</feature>
<feature type="transmembrane region" description="Helical" evidence="14">
    <location>
        <begin position="116"/>
        <end position="143"/>
    </location>
</feature>
<keyword evidence="7 14" id="KW-0812">Transmembrane</keyword>
<comment type="similarity">
    <text evidence="2 12">Belongs to the TrkH potassium transport family.</text>
</comment>
<dbReference type="InterPro" id="IPR004772">
    <property type="entry name" value="TrkH"/>
</dbReference>
<dbReference type="NCBIfam" id="TIGR00933">
    <property type="entry name" value="2a38"/>
    <property type="match status" value="1"/>
</dbReference>
<keyword evidence="6 12" id="KW-0633">Potassium transport</keyword>
<feature type="binding site" evidence="13">
    <location>
        <position position="91"/>
    </location>
    <ligand>
        <name>K(+)</name>
        <dbReference type="ChEBI" id="CHEBI:29103"/>
    </ligand>
</feature>
<feature type="binding site" evidence="13">
    <location>
        <position position="414"/>
    </location>
    <ligand>
        <name>K(+)</name>
        <dbReference type="ChEBI" id="CHEBI:29103"/>
    </ligand>
</feature>
<feature type="binding site" evidence="13">
    <location>
        <position position="92"/>
    </location>
    <ligand>
        <name>K(+)</name>
        <dbReference type="ChEBI" id="CHEBI:29103"/>
    </ligand>
</feature>
<evidence type="ECO:0000256" key="8">
    <source>
        <dbReference type="ARBA" id="ARBA00022958"/>
    </source>
</evidence>
<evidence type="ECO:0000256" key="7">
    <source>
        <dbReference type="ARBA" id="ARBA00022692"/>
    </source>
</evidence>
<protein>
    <recommendedName>
        <fullName evidence="12">Trk system potassium uptake protein</fullName>
    </recommendedName>
</protein>
<evidence type="ECO:0000256" key="11">
    <source>
        <dbReference type="ARBA" id="ARBA00023136"/>
    </source>
</evidence>
<dbReference type="PANTHER" id="PTHR32024:SF2">
    <property type="entry name" value="TRK SYSTEM POTASSIUM UPTAKE PROTEIN TRKG-RELATED"/>
    <property type="match status" value="1"/>
</dbReference>
<feature type="transmembrane region" description="Helical" evidence="14">
    <location>
        <begin position="48"/>
        <end position="70"/>
    </location>
</feature>
<feature type="transmembrane region" description="Helical" evidence="14">
    <location>
        <begin position="256"/>
        <end position="277"/>
    </location>
</feature>
<dbReference type="GO" id="GO:0015379">
    <property type="term" value="F:potassium:chloride symporter activity"/>
    <property type="evidence" value="ECO:0007669"/>
    <property type="project" value="InterPro"/>
</dbReference>
<dbReference type="EMBL" id="NFZW01000007">
    <property type="protein sequence ID" value="RFA37529.1"/>
    <property type="molecule type" value="Genomic_DNA"/>
</dbReference>
<evidence type="ECO:0000256" key="2">
    <source>
        <dbReference type="ARBA" id="ARBA00009137"/>
    </source>
</evidence>
<keyword evidence="3 12" id="KW-0813">Transport</keyword>
<keyword evidence="5 12" id="KW-0997">Cell inner membrane</keyword>
<sequence length="462" mass="50115">MIPPLIVSVLVGDGAHMPFFVSGLLILATGLLLWFPRRRSTEELRTRDGFLIVTLFWLMISAAGSLPLMFGTDPYISFTDAMFESMSGLTTTGASILDDIDGLPLSIRYYRQQLNWLGGMGIVVLAVAILPTLGVGGMQLYRAEMPGPTKEARLTPRIGETAKALWYIYVGLTLACAIAYWVAGLSVFDAIAHSFSTISTGGFSPYGDSLGHFDNPAAEMVGALFMYLAAVNFSLHFFAWRRRSATHYFSDPEFRFYAFLLAGAIMVVVVGLVLTSTLPTLQAIRYAIFQVVTFSTNTGLATTDYYNWPGGFLVMLLYLSIIGGCAGSTAGGIKTLRAVLLIKQGGREVLRLIHPQGVIPLRFGSQVVSNNVSTAIWGFFAVYMAVFALSMLALMAVGLDQVTAFSAVIATINNLGIGIAGVAPGFGHLTDTAKWVLIALMLMGRVEIFTVLILFMPAFWRH</sequence>
<evidence type="ECO:0000256" key="13">
    <source>
        <dbReference type="PIRSR" id="PIRSR006247-1"/>
    </source>
</evidence>
<name>A0A3E0WYR1_9GAMM</name>
<evidence type="ECO:0000256" key="12">
    <source>
        <dbReference type="PIRNR" id="PIRNR006247"/>
    </source>
</evidence>
<evidence type="ECO:0000313" key="15">
    <source>
        <dbReference type="EMBL" id="RFA37529.1"/>
    </source>
</evidence>
<reference evidence="16" key="1">
    <citation type="submission" date="2017-05" db="EMBL/GenBank/DDBJ databases">
        <authorList>
            <person name="Sharma S."/>
            <person name="Sidhu C."/>
            <person name="Pinnaka A.K."/>
        </authorList>
    </citation>
    <scope>NUCLEOTIDE SEQUENCE [LARGE SCALE GENOMIC DNA]</scope>
    <source>
        <strain evidence="16">AK93</strain>
    </source>
</reference>
<evidence type="ECO:0000256" key="1">
    <source>
        <dbReference type="ARBA" id="ARBA00004429"/>
    </source>
</evidence>
<comment type="function">
    <text evidence="12">Low-affinity potassium transport system. Interacts with Trk system potassium uptake protein TrkA.</text>
</comment>
<evidence type="ECO:0000256" key="10">
    <source>
        <dbReference type="ARBA" id="ARBA00023065"/>
    </source>
</evidence>
<gene>
    <name evidence="15" type="ORF">CAL65_09590</name>
</gene>
<proteinExistence type="inferred from homology"/>
<feature type="binding site" evidence="13">
    <location>
        <position position="298"/>
    </location>
    <ligand>
        <name>K(+)</name>
        <dbReference type="ChEBI" id="CHEBI:29103"/>
    </ligand>
</feature>
<dbReference type="Pfam" id="PF02386">
    <property type="entry name" value="TrkH"/>
    <property type="match status" value="1"/>
</dbReference>
<evidence type="ECO:0000256" key="4">
    <source>
        <dbReference type="ARBA" id="ARBA00022475"/>
    </source>
</evidence>
<evidence type="ECO:0000256" key="6">
    <source>
        <dbReference type="ARBA" id="ARBA00022538"/>
    </source>
</evidence>
<evidence type="ECO:0000256" key="5">
    <source>
        <dbReference type="ARBA" id="ARBA00022519"/>
    </source>
</evidence>
<evidence type="ECO:0000313" key="16">
    <source>
        <dbReference type="Proteomes" id="UP000256763"/>
    </source>
</evidence>
<dbReference type="PANTHER" id="PTHR32024">
    <property type="entry name" value="TRK SYSTEM POTASSIUM UPTAKE PROTEIN TRKG-RELATED"/>
    <property type="match status" value="1"/>
</dbReference>
<keyword evidence="16" id="KW-1185">Reference proteome</keyword>
<feature type="transmembrane region" description="Helical" evidence="14">
    <location>
        <begin position="435"/>
        <end position="460"/>
    </location>
</feature>
<dbReference type="Proteomes" id="UP000256763">
    <property type="component" value="Unassembled WGS sequence"/>
</dbReference>
<evidence type="ECO:0000256" key="9">
    <source>
        <dbReference type="ARBA" id="ARBA00022989"/>
    </source>
</evidence>
<keyword evidence="4 12" id="KW-1003">Cell membrane</keyword>
<evidence type="ECO:0000256" key="14">
    <source>
        <dbReference type="SAM" id="Phobius"/>
    </source>
</evidence>
<evidence type="ECO:0000256" key="3">
    <source>
        <dbReference type="ARBA" id="ARBA00022448"/>
    </source>
</evidence>
<keyword evidence="10 12" id="KW-0406">Ion transport</keyword>
<keyword evidence="11 12" id="KW-0472">Membrane</keyword>
<comment type="subcellular location">
    <subcellularLocation>
        <location evidence="1 12">Cell inner membrane</location>
        <topology evidence="1 12">Multi-pass membrane protein</topology>
    </subcellularLocation>
</comment>
<feature type="transmembrane region" description="Helical" evidence="14">
    <location>
        <begin position="375"/>
        <end position="397"/>
    </location>
</feature>
<dbReference type="RefSeq" id="WP_116347762.1">
    <property type="nucleotide sequence ID" value="NZ_NFZW01000007.1"/>
</dbReference>
<feature type="binding site" evidence="13">
    <location>
        <position position="201"/>
    </location>
    <ligand>
        <name>K(+)</name>
        <dbReference type="ChEBI" id="CHEBI:29103"/>
    </ligand>
</feature>